<dbReference type="InterPro" id="IPR013642">
    <property type="entry name" value="CLCA_N"/>
</dbReference>
<dbReference type="AlphaFoldDB" id="A0A7M7N578"/>
<dbReference type="EnsemblMetazoa" id="XM_030975546">
    <property type="protein sequence ID" value="XP_030831406"/>
    <property type="gene ID" value="LOC115920230"/>
</dbReference>
<reference evidence="4" key="1">
    <citation type="submission" date="2015-02" db="EMBL/GenBank/DDBJ databases">
        <title>Genome sequencing for Strongylocentrotus purpuratus.</title>
        <authorList>
            <person name="Murali S."/>
            <person name="Liu Y."/>
            <person name="Vee V."/>
            <person name="English A."/>
            <person name="Wang M."/>
            <person name="Skinner E."/>
            <person name="Han Y."/>
            <person name="Muzny D.M."/>
            <person name="Worley K.C."/>
            <person name="Gibbs R.A."/>
        </authorList>
    </citation>
    <scope>NUCLEOTIDE SEQUENCE</scope>
</reference>
<protein>
    <recommendedName>
        <fullName evidence="2">Calcium-activated chloride channel N-terminal domain-containing protein</fullName>
    </recommendedName>
</protein>
<dbReference type="Proteomes" id="UP000007110">
    <property type="component" value="Unassembled WGS sequence"/>
</dbReference>
<evidence type="ECO:0000313" key="4">
    <source>
        <dbReference type="Proteomes" id="UP000007110"/>
    </source>
</evidence>
<organism evidence="3 4">
    <name type="scientific">Strongylocentrotus purpuratus</name>
    <name type="common">Purple sea urchin</name>
    <dbReference type="NCBI Taxonomy" id="7668"/>
    <lineage>
        <taxon>Eukaryota</taxon>
        <taxon>Metazoa</taxon>
        <taxon>Echinodermata</taxon>
        <taxon>Eleutherozoa</taxon>
        <taxon>Echinozoa</taxon>
        <taxon>Echinoidea</taxon>
        <taxon>Euechinoidea</taxon>
        <taxon>Echinacea</taxon>
        <taxon>Camarodonta</taxon>
        <taxon>Echinidea</taxon>
        <taxon>Strongylocentrotidae</taxon>
        <taxon>Strongylocentrotus</taxon>
    </lineage>
</organism>
<evidence type="ECO:0000313" key="3">
    <source>
        <dbReference type="EnsemblMetazoa" id="XP_030831406"/>
    </source>
</evidence>
<sequence>MLVERPSLSFYLLVCLMGTKICKAQQDTNPIELENGAYNNILIAIHKDVEEDSIIIENIKDIFRAGSSVLFSATNRRVYFGTITILVPPTWSRNSEYQVAQRKVIARQFAKLRWGVFDEDYVPGTDAEPYYQSNAITSDGFEGTRCSSEVLGKLLIDGVAGEECRPDNFGDLPPLCRFVPDDSGQTARASLLFVSNIYSV</sequence>
<keyword evidence="4" id="KW-1185">Reference proteome</keyword>
<feature type="signal peptide" evidence="1">
    <location>
        <begin position="1"/>
        <end position="24"/>
    </location>
</feature>
<dbReference type="InParanoid" id="A0A7M7N578"/>
<proteinExistence type="predicted"/>
<reference evidence="3" key="2">
    <citation type="submission" date="2021-01" db="UniProtKB">
        <authorList>
            <consortium name="EnsemblMetazoa"/>
        </authorList>
    </citation>
    <scope>IDENTIFICATION</scope>
</reference>
<name>A0A7M7N578_STRPU</name>
<evidence type="ECO:0000259" key="2">
    <source>
        <dbReference type="Pfam" id="PF08434"/>
    </source>
</evidence>
<accession>A0A7M7N578</accession>
<feature type="domain" description="Calcium-activated chloride channel N-terminal" evidence="2">
    <location>
        <begin position="31"/>
        <end position="102"/>
    </location>
</feature>
<dbReference type="KEGG" id="spu:115920230"/>
<feature type="chain" id="PRO_5029476643" description="Calcium-activated chloride channel N-terminal domain-containing protein" evidence="1">
    <location>
        <begin position="25"/>
        <end position="200"/>
    </location>
</feature>
<keyword evidence="1" id="KW-0732">Signal</keyword>
<evidence type="ECO:0000256" key="1">
    <source>
        <dbReference type="SAM" id="SignalP"/>
    </source>
</evidence>
<dbReference type="OrthoDB" id="687730at2759"/>
<dbReference type="Pfam" id="PF08434">
    <property type="entry name" value="CLCA"/>
    <property type="match status" value="1"/>
</dbReference>
<dbReference type="RefSeq" id="XP_030831406.1">
    <property type="nucleotide sequence ID" value="XM_030975546.1"/>
</dbReference>
<dbReference type="GeneID" id="115920230"/>